<evidence type="ECO:0000256" key="1">
    <source>
        <dbReference type="SAM" id="MobiDB-lite"/>
    </source>
</evidence>
<name>A0A812TXN1_9DINO</name>
<proteinExistence type="predicted"/>
<evidence type="ECO:0000313" key="2">
    <source>
        <dbReference type="EMBL" id="CAE7545614.1"/>
    </source>
</evidence>
<keyword evidence="3" id="KW-1185">Reference proteome</keyword>
<evidence type="ECO:0000313" key="3">
    <source>
        <dbReference type="Proteomes" id="UP000604046"/>
    </source>
</evidence>
<gene>
    <name evidence="2" type="ORF">SNAT2548_LOCUS30614</name>
</gene>
<sequence>MVRVHGHRMVSWQRGADGPSAEHDPQRDRRNRGAAPDLFTAGRASRQKDTPCEHQCGGGGVDVDARGLHPPLRRQPRGARCATKVQPGDPSRNPASPETGSRR</sequence>
<dbReference type="EMBL" id="CAJNDS010002614">
    <property type="protein sequence ID" value="CAE7545614.1"/>
    <property type="molecule type" value="Genomic_DNA"/>
</dbReference>
<protein>
    <submittedName>
        <fullName evidence="2">Uncharacterized protein</fullName>
    </submittedName>
</protein>
<dbReference type="Proteomes" id="UP000604046">
    <property type="component" value="Unassembled WGS sequence"/>
</dbReference>
<reference evidence="2" key="1">
    <citation type="submission" date="2021-02" db="EMBL/GenBank/DDBJ databases">
        <authorList>
            <person name="Dougan E. K."/>
            <person name="Rhodes N."/>
            <person name="Thang M."/>
            <person name="Chan C."/>
        </authorList>
    </citation>
    <scope>NUCLEOTIDE SEQUENCE</scope>
</reference>
<organism evidence="2 3">
    <name type="scientific">Symbiodinium natans</name>
    <dbReference type="NCBI Taxonomy" id="878477"/>
    <lineage>
        <taxon>Eukaryota</taxon>
        <taxon>Sar</taxon>
        <taxon>Alveolata</taxon>
        <taxon>Dinophyceae</taxon>
        <taxon>Suessiales</taxon>
        <taxon>Symbiodiniaceae</taxon>
        <taxon>Symbiodinium</taxon>
    </lineage>
</organism>
<feature type="compositionally biased region" description="Polar residues" evidence="1">
    <location>
        <begin position="93"/>
        <end position="103"/>
    </location>
</feature>
<feature type="region of interest" description="Disordered" evidence="1">
    <location>
        <begin position="1"/>
        <end position="103"/>
    </location>
</feature>
<comment type="caution">
    <text evidence="2">The sequence shown here is derived from an EMBL/GenBank/DDBJ whole genome shotgun (WGS) entry which is preliminary data.</text>
</comment>
<accession>A0A812TXN1</accession>
<dbReference type="AlphaFoldDB" id="A0A812TXN1"/>